<dbReference type="PANTHER" id="PTHR45916:SF1">
    <property type="entry name" value="STRUCTURAL MAINTENANCE OF CHROMOSOMES PROTEIN 5"/>
    <property type="match status" value="1"/>
</dbReference>
<sequence length="1108" mass="128878">MNTQVIDFADFVPNDFVTDSSTSNANNKRARSQPSISASKKLKSNDVSIVSDRNLDLEKFKTGNIVKIKLTNFITFSNAEFNLSPHLNMIIGPNGTGKSTFVSAVCLGLAGKPDLLGRQKKISEFIKIGNPSAIIEIFLCNHNDNNKKIGFRPLIKVKRIININEKSQWYLDDAQVNETTIRKKISSLNIQLNNLCSFLPQDKIVEFAKLKPEELLLETERCLNNGSLEVIHKNLIDLDFHFNKINQILSEKKSDYQKLIDQRKLYQSEAEKFKKYNLKIDELRLHLKLLPYAIIQDLRKNAKIYKIRKDNLALKLKEFMDFESPFDDKIASLNLIVDKYNNKLHDIDVKKKQILHNLKSFTEEINKFDKFISKCNTNIINLKSKSERKKIELKELLSEISLINEEKNQVDLPTQLQFDDCKAKKDQFYQLSNNLKRDLLELNDSITIKTNIKNRIISATNNLNSQLNSKDRIGVLNISNSEAFTNCKKAVLYYRANLNRFKGFIFEPPILSMNVTDQRYSIYLQEVIDSYTQIAMTAKDQQTYNKLSFEFYDDQKINVPFKYLSNSSITRNYTTEQLGSFGFDGYAVDFINGPDEVVQMLCEQSFLNDIPISLRNLSTKQLEFLKKKDQNGRIRFRKFIAGDYLYALRISRYGSRQVIYTTNRINRKRNSLFDSSGITQEQRSTITENINDNKRKVLELGQQIANIKENLKIKGSEYDNFNSNFEAYKSKLNEYSNQKKIHISLEEKTKKFQKKVEELREIAEKDFTPKIIEIENFGKKYKKMKLKKINEMAKFVFKINELNFLKLKINMKIIEQTNKKLTIENLMEDFQKTKRKLENQLEIAKKEYAKAKNIDYIRKIKEQTNTYTDEEKSKLGELAEKYQKEENMTEVKIQNIIKGIESEISMLGDASSSSIEKLRKVENDIKILSKEIPGLEKEHKKLCDRIKNLRDDWEPKLDELIQHISRKFAKGFRSVGSAGEICINKKANFKDWRLEILVKFRDNSDLRVLDAFVQSGGERAVSTIFYIISLQGLTSSPFRIVDEINQGMDPRNERIVHEHLVNVACNEENNASTQYFLITPKLLKSLHYHKNMSIHCIMANHNMPLEIN</sequence>
<feature type="coiled-coil region" evidence="4">
    <location>
        <begin position="820"/>
        <end position="854"/>
    </location>
</feature>
<accession>A0A1D2VPH9</accession>
<organism evidence="6 7">
    <name type="scientific">Ascoidea rubescens DSM 1968</name>
    <dbReference type="NCBI Taxonomy" id="1344418"/>
    <lineage>
        <taxon>Eukaryota</taxon>
        <taxon>Fungi</taxon>
        <taxon>Dikarya</taxon>
        <taxon>Ascomycota</taxon>
        <taxon>Saccharomycotina</taxon>
        <taxon>Saccharomycetes</taxon>
        <taxon>Ascoideaceae</taxon>
        <taxon>Ascoidea</taxon>
    </lineage>
</organism>
<dbReference type="GO" id="GO:0007059">
    <property type="term" value="P:chromosome segregation"/>
    <property type="evidence" value="ECO:0007669"/>
    <property type="project" value="UniProtKB-ARBA"/>
</dbReference>
<proteinExistence type="inferred from homology"/>
<evidence type="ECO:0000256" key="1">
    <source>
        <dbReference type="ARBA" id="ARBA00010171"/>
    </source>
</evidence>
<feature type="domain" description="RecF/RecN/SMC N-terminal" evidence="5">
    <location>
        <begin position="65"/>
        <end position="1079"/>
    </location>
</feature>
<dbReference type="RefSeq" id="XP_020049830.1">
    <property type="nucleotide sequence ID" value="XM_020190113.1"/>
</dbReference>
<evidence type="ECO:0000256" key="4">
    <source>
        <dbReference type="SAM" id="Coils"/>
    </source>
</evidence>
<evidence type="ECO:0000313" key="7">
    <source>
        <dbReference type="Proteomes" id="UP000095038"/>
    </source>
</evidence>
<dbReference type="AlphaFoldDB" id="A0A1D2VPH9"/>
<dbReference type="InterPro" id="IPR027417">
    <property type="entry name" value="P-loop_NTPase"/>
</dbReference>
<dbReference type="InterPro" id="IPR003395">
    <property type="entry name" value="RecF/RecN/SMC_N"/>
</dbReference>
<dbReference type="EMBL" id="KV454475">
    <property type="protein sequence ID" value="ODV63523.1"/>
    <property type="molecule type" value="Genomic_DNA"/>
</dbReference>
<evidence type="ECO:0000313" key="6">
    <source>
        <dbReference type="EMBL" id="ODV63523.1"/>
    </source>
</evidence>
<keyword evidence="3 4" id="KW-0175">Coiled coil</keyword>
<dbReference type="GO" id="GO:0016787">
    <property type="term" value="F:hydrolase activity"/>
    <property type="evidence" value="ECO:0007669"/>
    <property type="project" value="UniProtKB-KW"/>
</dbReference>
<feature type="coiled-coil region" evidence="4">
    <location>
        <begin position="690"/>
        <end position="765"/>
    </location>
</feature>
<dbReference type="Pfam" id="PF02463">
    <property type="entry name" value="SMC_N"/>
    <property type="match status" value="1"/>
</dbReference>
<dbReference type="STRING" id="1344418.A0A1D2VPH9"/>
<feature type="coiled-coil region" evidence="4">
    <location>
        <begin position="379"/>
        <end position="406"/>
    </location>
</feature>
<dbReference type="InParanoid" id="A0A1D2VPH9"/>
<dbReference type="GO" id="GO:0003697">
    <property type="term" value="F:single-stranded DNA binding"/>
    <property type="evidence" value="ECO:0007669"/>
    <property type="project" value="TreeGrafter"/>
</dbReference>
<dbReference type="PANTHER" id="PTHR45916">
    <property type="entry name" value="STRUCTURAL MAINTENANCE OF CHROMOSOMES PROTEIN 5"/>
    <property type="match status" value="1"/>
</dbReference>
<dbReference type="Gene3D" id="3.40.50.300">
    <property type="entry name" value="P-loop containing nucleotide triphosphate hydrolases"/>
    <property type="match status" value="2"/>
</dbReference>
<dbReference type="OrthoDB" id="10254973at2759"/>
<dbReference type="GO" id="GO:0000724">
    <property type="term" value="P:double-strand break repair via homologous recombination"/>
    <property type="evidence" value="ECO:0007669"/>
    <property type="project" value="TreeGrafter"/>
</dbReference>
<gene>
    <name evidence="6" type="ORF">ASCRUDRAFT_29416</name>
</gene>
<keyword evidence="7" id="KW-1185">Reference proteome</keyword>
<comment type="similarity">
    <text evidence="1">Belongs to the SMC family. SMC5 subfamily.</text>
</comment>
<evidence type="ECO:0000256" key="3">
    <source>
        <dbReference type="ARBA" id="ARBA00023054"/>
    </source>
</evidence>
<dbReference type="SUPFAM" id="SSF52540">
    <property type="entry name" value="P-loop containing nucleoside triphosphate hydrolases"/>
    <property type="match status" value="2"/>
</dbReference>
<evidence type="ECO:0000259" key="5">
    <source>
        <dbReference type="Pfam" id="PF02463"/>
    </source>
</evidence>
<protein>
    <recommendedName>
        <fullName evidence="2">Structural maintenance of chromosomes protein 5</fullName>
    </recommendedName>
</protein>
<name>A0A1D2VPH9_9ASCO</name>
<evidence type="ECO:0000256" key="2">
    <source>
        <dbReference type="ARBA" id="ARBA00018687"/>
    </source>
</evidence>
<dbReference type="Proteomes" id="UP000095038">
    <property type="component" value="Unassembled WGS sequence"/>
</dbReference>
<reference evidence="7" key="1">
    <citation type="submission" date="2016-05" db="EMBL/GenBank/DDBJ databases">
        <title>Comparative genomics of biotechnologically important yeasts.</title>
        <authorList>
            <consortium name="DOE Joint Genome Institute"/>
            <person name="Riley R."/>
            <person name="Haridas S."/>
            <person name="Wolfe K.H."/>
            <person name="Lopes M.R."/>
            <person name="Hittinger C.T."/>
            <person name="Goker M."/>
            <person name="Salamov A."/>
            <person name="Wisecaver J."/>
            <person name="Long T.M."/>
            <person name="Aerts A.L."/>
            <person name="Barry K."/>
            <person name="Choi C."/>
            <person name="Clum A."/>
            <person name="Coughlan A.Y."/>
            <person name="Deshpande S."/>
            <person name="Douglass A.P."/>
            <person name="Hanson S.J."/>
            <person name="Klenk H.-P."/>
            <person name="Labutti K."/>
            <person name="Lapidus A."/>
            <person name="Lindquist E."/>
            <person name="Lipzen A."/>
            <person name="Meier-Kolthoff J.P."/>
            <person name="Ohm R.A."/>
            <person name="Otillar R.P."/>
            <person name="Pangilinan J."/>
            <person name="Peng Y."/>
            <person name="Rokas A."/>
            <person name="Rosa C.A."/>
            <person name="Scheuner C."/>
            <person name="Sibirny A.A."/>
            <person name="Slot J.C."/>
            <person name="Stielow J.B."/>
            <person name="Sun H."/>
            <person name="Kurtzman C.P."/>
            <person name="Blackwell M."/>
            <person name="Grigoriev I.V."/>
            <person name="Jeffries T.W."/>
        </authorList>
    </citation>
    <scope>NUCLEOTIDE SEQUENCE [LARGE SCALE GENOMIC DNA]</scope>
    <source>
        <strain evidence="7">DSM 1968</strain>
    </source>
</reference>
<dbReference type="GO" id="GO:0030915">
    <property type="term" value="C:Smc5-Smc6 complex"/>
    <property type="evidence" value="ECO:0007669"/>
    <property type="project" value="TreeGrafter"/>
</dbReference>
<dbReference type="FunCoup" id="A0A1D2VPH9">
    <property type="interactions" value="1006"/>
</dbReference>
<keyword evidence="6" id="KW-0378">Hydrolase</keyword>
<dbReference type="GeneID" id="30963749"/>
<dbReference type="GO" id="GO:0005634">
    <property type="term" value="C:nucleus"/>
    <property type="evidence" value="ECO:0007669"/>
    <property type="project" value="TreeGrafter"/>
</dbReference>
<feature type="coiled-coil region" evidence="4">
    <location>
        <begin position="918"/>
        <end position="952"/>
    </location>
</feature>